<sequence length="781" mass="82370">MLRPATPLAVVFFVAFVILLLSTLSTPIIHAIPLASFDGYNFGVFGLCDTKTNVCSKISIGYGSLPVLDDASNFSLSPDIRHPLSGILVVHPVAAFLILICFGLSIAAHFHSPSSSPRFLLGLLILTIPTMIVTLLAFLVDILLFVPHMQWGGWIVLAAVILIVASSVLTCAMRRTLVSRKARQKRIEENAEMSGENYYNNLAQTRMMADAAMLEQRQASQLPRADSPPPMLAGANGAFDKDSSHFAAYEMTQTSSREGENGDDRTPLNPNGDPSIRSGISGRRTPYGPGQAPPMPRPSMDSQGRPRRPTRDQYGNPLPPGALPPPGMRRRGSQESMGSNASYGSRGRGRGPPRGYYGGPPPGRGGYGPPPRGYGPRGGFRGGPPPPGWRGRGGPGMRGPPRGPPPPNYSTGDHPYYAVAGGAAAATAMGAGAMAMRSHSQDGQQPPYDPYVAGPDLPIGQAIEMDERTGSMPVNGAAEGNMQQPYGLRENDADVTGMVSLQQGQDLDQSRQLDARSPTSEYSEHSYVPPRQQWGAASEVPRAGSPSRTMPLAPIQGSPAVGRSSPRHARSGSEPYYEDVDPRFAVEEPSDDGFARDSALPSALTPGGRVNAATTPGAFVNQNVPGGFPMTPATGGMQTPGGYGFPTSGTSRMQAQHPQHDTGYLHPKYLSGGGIGPNDAGSAGDLDQEDGQAGSERASETSHFTSISERPVNPNWRPSSGQMEPAGPPQRRQQDVILGANPDFSIPGVGVGRQRAGSRAATAASNMGTGFTPGGRYPGDI</sequence>
<evidence type="ECO:0000256" key="6">
    <source>
        <dbReference type="SAM" id="Phobius"/>
    </source>
</evidence>
<feature type="transmembrane region" description="Helical" evidence="6">
    <location>
        <begin position="119"/>
        <end position="145"/>
    </location>
</feature>
<protein>
    <submittedName>
        <fullName evidence="7">SUR7/PalI family-domain-containing protein</fullName>
    </submittedName>
</protein>
<keyword evidence="3 6" id="KW-1133">Transmembrane helix</keyword>
<keyword evidence="4 6" id="KW-0472">Membrane</keyword>
<gene>
    <name evidence="7" type="ORF">BDY17DRAFT_290484</name>
</gene>
<feature type="compositionally biased region" description="Pro residues" evidence="5">
    <location>
        <begin position="359"/>
        <end position="373"/>
    </location>
</feature>
<dbReference type="PANTHER" id="PTHR28013:SF3">
    <property type="entry name" value="PROTEIN DCV1-RELATED"/>
    <property type="match status" value="1"/>
</dbReference>
<dbReference type="PANTHER" id="PTHR28013">
    <property type="entry name" value="PROTEIN DCV1-RELATED"/>
    <property type="match status" value="1"/>
</dbReference>
<evidence type="ECO:0000256" key="1">
    <source>
        <dbReference type="ARBA" id="ARBA00004141"/>
    </source>
</evidence>
<feature type="transmembrane region" description="Helical" evidence="6">
    <location>
        <begin position="84"/>
        <end position="107"/>
    </location>
</feature>
<dbReference type="Pfam" id="PF06687">
    <property type="entry name" value="SUR7"/>
    <property type="match status" value="1"/>
</dbReference>
<dbReference type="GO" id="GO:0035838">
    <property type="term" value="C:growing cell tip"/>
    <property type="evidence" value="ECO:0007669"/>
    <property type="project" value="TreeGrafter"/>
</dbReference>
<evidence type="ECO:0000256" key="2">
    <source>
        <dbReference type="ARBA" id="ARBA00022692"/>
    </source>
</evidence>
<feature type="transmembrane region" description="Helical" evidence="6">
    <location>
        <begin position="151"/>
        <end position="173"/>
    </location>
</feature>
<feature type="region of interest" description="Disordered" evidence="5">
    <location>
        <begin position="648"/>
        <end position="781"/>
    </location>
</feature>
<dbReference type="OrthoDB" id="2354757at2759"/>
<feature type="compositionally biased region" description="Basic and acidic residues" evidence="5">
    <location>
        <begin position="257"/>
        <end position="266"/>
    </location>
</feature>
<dbReference type="GO" id="GO:0032153">
    <property type="term" value="C:cell division site"/>
    <property type="evidence" value="ECO:0007669"/>
    <property type="project" value="TreeGrafter"/>
</dbReference>
<evidence type="ECO:0000313" key="7">
    <source>
        <dbReference type="EMBL" id="KAF2485894.1"/>
    </source>
</evidence>
<dbReference type="Proteomes" id="UP000799767">
    <property type="component" value="Unassembled WGS sequence"/>
</dbReference>
<proteinExistence type="predicted"/>
<dbReference type="AlphaFoldDB" id="A0A6A6Q1M9"/>
<feature type="region of interest" description="Disordered" evidence="5">
    <location>
        <begin position="252"/>
        <end position="414"/>
    </location>
</feature>
<comment type="subcellular location">
    <subcellularLocation>
        <location evidence="1">Membrane</location>
        <topology evidence="1">Multi-pass membrane protein</topology>
    </subcellularLocation>
</comment>
<keyword evidence="8" id="KW-1185">Reference proteome</keyword>
<evidence type="ECO:0000256" key="4">
    <source>
        <dbReference type="ARBA" id="ARBA00023136"/>
    </source>
</evidence>
<keyword evidence="2 6" id="KW-0812">Transmembrane</keyword>
<reference evidence="7" key="1">
    <citation type="journal article" date="2020" name="Stud. Mycol.">
        <title>101 Dothideomycetes genomes: a test case for predicting lifestyles and emergence of pathogens.</title>
        <authorList>
            <person name="Haridas S."/>
            <person name="Albert R."/>
            <person name="Binder M."/>
            <person name="Bloem J."/>
            <person name="Labutti K."/>
            <person name="Salamov A."/>
            <person name="Andreopoulos B."/>
            <person name="Baker S."/>
            <person name="Barry K."/>
            <person name="Bills G."/>
            <person name="Bluhm B."/>
            <person name="Cannon C."/>
            <person name="Castanera R."/>
            <person name="Culley D."/>
            <person name="Daum C."/>
            <person name="Ezra D."/>
            <person name="Gonzalez J."/>
            <person name="Henrissat B."/>
            <person name="Kuo A."/>
            <person name="Liang C."/>
            <person name="Lipzen A."/>
            <person name="Lutzoni F."/>
            <person name="Magnuson J."/>
            <person name="Mondo S."/>
            <person name="Nolan M."/>
            <person name="Ohm R."/>
            <person name="Pangilinan J."/>
            <person name="Park H.-J."/>
            <person name="Ramirez L."/>
            <person name="Alfaro M."/>
            <person name="Sun H."/>
            <person name="Tritt A."/>
            <person name="Yoshinaga Y."/>
            <person name="Zwiers L.-H."/>
            <person name="Turgeon B."/>
            <person name="Goodwin S."/>
            <person name="Spatafora J."/>
            <person name="Crous P."/>
            <person name="Grigoriev I."/>
        </authorList>
    </citation>
    <scope>NUCLEOTIDE SEQUENCE</scope>
    <source>
        <strain evidence="7">CBS 113389</strain>
    </source>
</reference>
<evidence type="ECO:0000313" key="8">
    <source>
        <dbReference type="Proteomes" id="UP000799767"/>
    </source>
</evidence>
<feature type="compositionally biased region" description="Gly residues" evidence="5">
    <location>
        <begin position="771"/>
        <end position="781"/>
    </location>
</feature>
<name>A0A6A6Q1M9_9PEZI</name>
<dbReference type="RefSeq" id="XP_033592463.1">
    <property type="nucleotide sequence ID" value="XM_033732517.1"/>
</dbReference>
<dbReference type="GO" id="GO:0005886">
    <property type="term" value="C:plasma membrane"/>
    <property type="evidence" value="ECO:0007669"/>
    <property type="project" value="InterPro"/>
</dbReference>
<dbReference type="InterPro" id="IPR009571">
    <property type="entry name" value="SUR7/Rim9-like_fungi"/>
</dbReference>
<accession>A0A6A6Q1M9</accession>
<feature type="compositionally biased region" description="Pro residues" evidence="5">
    <location>
        <begin position="317"/>
        <end position="327"/>
    </location>
</feature>
<feature type="compositionally biased region" description="Polar residues" evidence="5">
    <location>
        <begin position="648"/>
        <end position="657"/>
    </location>
</feature>
<dbReference type="EMBL" id="MU001632">
    <property type="protein sequence ID" value="KAF2485894.1"/>
    <property type="molecule type" value="Genomic_DNA"/>
</dbReference>
<feature type="region of interest" description="Disordered" evidence="5">
    <location>
        <begin position="215"/>
        <end position="239"/>
    </location>
</feature>
<feature type="region of interest" description="Disordered" evidence="5">
    <location>
        <begin position="436"/>
        <end position="609"/>
    </location>
</feature>
<dbReference type="InterPro" id="IPR051380">
    <property type="entry name" value="pH-response_reg_palI/RIM9"/>
</dbReference>
<organism evidence="7 8">
    <name type="scientific">Neohortaea acidophila</name>
    <dbReference type="NCBI Taxonomy" id="245834"/>
    <lineage>
        <taxon>Eukaryota</taxon>
        <taxon>Fungi</taxon>
        <taxon>Dikarya</taxon>
        <taxon>Ascomycota</taxon>
        <taxon>Pezizomycotina</taxon>
        <taxon>Dothideomycetes</taxon>
        <taxon>Dothideomycetidae</taxon>
        <taxon>Mycosphaerellales</taxon>
        <taxon>Teratosphaeriaceae</taxon>
        <taxon>Neohortaea</taxon>
    </lineage>
</organism>
<dbReference type="GeneID" id="54473519"/>
<evidence type="ECO:0000256" key="5">
    <source>
        <dbReference type="SAM" id="MobiDB-lite"/>
    </source>
</evidence>
<evidence type="ECO:0000256" key="3">
    <source>
        <dbReference type="ARBA" id="ARBA00022989"/>
    </source>
</evidence>